<proteinExistence type="predicted"/>
<sequence>MRCTSGERYQAGSFPFGRPGNDINHLRSRTPMNMYKKPLPQINDLNAPYWEGAKLKELRLQKCRNCGRFSAEPVRLCMSCGQDAMEWVKASGRGKIWSFGIFHKSYFPSFAEEIPYNVVVVELEEGPRVYSNIVGVPQEEIKMDMPVIAYFDAVTEDVTLVKFQR</sequence>
<gene>
    <name evidence="3" type="ORF">GR212_23595</name>
</gene>
<organism evidence="3 4">
    <name type="scientific">Rhizobium lusitanum</name>
    <dbReference type="NCBI Taxonomy" id="293958"/>
    <lineage>
        <taxon>Bacteria</taxon>
        <taxon>Pseudomonadati</taxon>
        <taxon>Pseudomonadota</taxon>
        <taxon>Alphaproteobacteria</taxon>
        <taxon>Hyphomicrobiales</taxon>
        <taxon>Rhizobiaceae</taxon>
        <taxon>Rhizobium/Agrobacterium group</taxon>
        <taxon>Rhizobium</taxon>
    </lineage>
</organism>
<dbReference type="InterPro" id="IPR002878">
    <property type="entry name" value="ChsH2_C"/>
</dbReference>
<evidence type="ECO:0000313" key="4">
    <source>
        <dbReference type="Proteomes" id="UP000483035"/>
    </source>
</evidence>
<dbReference type="InterPro" id="IPR012340">
    <property type="entry name" value="NA-bd_OB-fold"/>
</dbReference>
<feature type="domain" description="ChsH2 C-terminal OB-fold" evidence="1">
    <location>
        <begin position="87"/>
        <end position="151"/>
    </location>
</feature>
<dbReference type="Gene3D" id="6.10.30.10">
    <property type="match status" value="1"/>
</dbReference>
<dbReference type="InterPro" id="IPR052513">
    <property type="entry name" value="Thioester_dehydratase-like"/>
</dbReference>
<dbReference type="Pfam" id="PF01796">
    <property type="entry name" value="OB_ChsH2_C"/>
    <property type="match status" value="1"/>
</dbReference>
<dbReference type="Pfam" id="PF12172">
    <property type="entry name" value="zf-ChsH2"/>
    <property type="match status" value="1"/>
</dbReference>
<evidence type="ECO:0000313" key="3">
    <source>
        <dbReference type="EMBL" id="NEI72548.1"/>
    </source>
</evidence>
<dbReference type="Proteomes" id="UP000483035">
    <property type="component" value="Unassembled WGS sequence"/>
</dbReference>
<dbReference type="SUPFAM" id="SSF50249">
    <property type="entry name" value="Nucleic acid-binding proteins"/>
    <property type="match status" value="1"/>
</dbReference>
<evidence type="ECO:0000259" key="2">
    <source>
        <dbReference type="Pfam" id="PF12172"/>
    </source>
</evidence>
<comment type="caution">
    <text evidence="3">The sequence shown here is derived from an EMBL/GenBank/DDBJ whole genome shotgun (WGS) entry which is preliminary data.</text>
</comment>
<name>A0A6L9UD92_9HYPH</name>
<evidence type="ECO:0000259" key="1">
    <source>
        <dbReference type="Pfam" id="PF01796"/>
    </source>
</evidence>
<feature type="domain" description="ChsH2 rubredoxin-like zinc ribbon" evidence="2">
    <location>
        <begin position="50"/>
        <end position="86"/>
    </location>
</feature>
<protein>
    <recommendedName>
        <fullName evidence="5">Zn-ribbon domain-containing OB-fold protein</fullName>
    </recommendedName>
</protein>
<dbReference type="EMBL" id="WUEY01000012">
    <property type="protein sequence ID" value="NEI72548.1"/>
    <property type="molecule type" value="Genomic_DNA"/>
</dbReference>
<dbReference type="PANTHER" id="PTHR34075:SF5">
    <property type="entry name" value="BLR3430 PROTEIN"/>
    <property type="match status" value="1"/>
</dbReference>
<accession>A0A6L9UD92</accession>
<dbReference type="PANTHER" id="PTHR34075">
    <property type="entry name" value="BLR3430 PROTEIN"/>
    <property type="match status" value="1"/>
</dbReference>
<reference evidence="3 4" key="1">
    <citation type="submission" date="2019-12" db="EMBL/GenBank/DDBJ databases">
        <title>Rhizobium genotypes associated with high levels of biological nitrogen fixation by grain legumes in a temperate-maritime cropping system.</title>
        <authorList>
            <person name="Maluk M."/>
            <person name="Francesc Ferrando Molina F."/>
            <person name="Lopez Del Egido L."/>
            <person name="Lafos M."/>
            <person name="Langarica-Fuentes A."/>
            <person name="Gebre Yohannes G."/>
            <person name="Young M.W."/>
            <person name="Martin P."/>
            <person name="Gantlett R."/>
            <person name="Kenicer G."/>
            <person name="Hawes C."/>
            <person name="Begg G.S."/>
            <person name="Quilliam R.S."/>
            <person name="Squire G.R."/>
            <person name="Poole P.S."/>
            <person name="Young P.W."/>
            <person name="Iannetta P.M."/>
            <person name="James E.K."/>
        </authorList>
    </citation>
    <scope>NUCLEOTIDE SEQUENCE [LARGE SCALE GENOMIC DNA]</scope>
    <source>
        <strain evidence="3 4">JHI1118</strain>
    </source>
</reference>
<evidence type="ECO:0008006" key="5">
    <source>
        <dbReference type="Google" id="ProtNLM"/>
    </source>
</evidence>
<dbReference type="AlphaFoldDB" id="A0A6L9UD92"/>
<dbReference type="InterPro" id="IPR022002">
    <property type="entry name" value="ChsH2_Znr"/>
</dbReference>